<dbReference type="InterPro" id="IPR037465">
    <property type="entry name" value="YlxR"/>
</dbReference>
<comment type="caution">
    <text evidence="2">The sequence shown here is derived from an EMBL/GenBank/DDBJ whole genome shotgun (WGS) entry which is preliminary data.</text>
</comment>
<dbReference type="EMBL" id="AQFT01000023">
    <property type="protein sequence ID" value="EMZ36438.1"/>
    <property type="molecule type" value="Genomic_DNA"/>
</dbReference>
<dbReference type="InterPro" id="IPR007393">
    <property type="entry name" value="YlxR_dom"/>
</dbReference>
<dbReference type="Proteomes" id="UP000012589">
    <property type="component" value="Unassembled WGS sequence"/>
</dbReference>
<accession>N2BDC2</accession>
<dbReference type="Gene3D" id="3.30.1230.10">
    <property type="entry name" value="YlxR-like"/>
    <property type="match status" value="1"/>
</dbReference>
<evidence type="ECO:0000313" key="2">
    <source>
        <dbReference type="EMBL" id="EMZ36438.1"/>
    </source>
</evidence>
<dbReference type="PATRIC" id="fig|1235802.3.peg.864"/>
<dbReference type="Pfam" id="PF04296">
    <property type="entry name" value="YlxR"/>
    <property type="match status" value="1"/>
</dbReference>
<dbReference type="NCBIfam" id="NF047356">
    <property type="entry name" value="RNA_bind_RnpM"/>
    <property type="match status" value="1"/>
</dbReference>
<dbReference type="HOGENOM" id="CLU_147970_2_1_9"/>
<evidence type="ECO:0000259" key="1">
    <source>
        <dbReference type="Pfam" id="PF04296"/>
    </source>
</evidence>
<dbReference type="PANTHER" id="PTHR34215:SF1">
    <property type="entry name" value="YLXR DOMAIN-CONTAINING PROTEIN"/>
    <property type="match status" value="1"/>
</dbReference>
<reference evidence="2 3" key="1">
    <citation type="journal article" date="2014" name="Genome Announc.">
        <title>Draft genome sequences of the altered schaedler flora, a defined bacterial community from gnotobiotic mice.</title>
        <authorList>
            <person name="Wannemuehler M.J."/>
            <person name="Overstreet A.M."/>
            <person name="Ward D.V."/>
            <person name="Phillips G.J."/>
        </authorList>
    </citation>
    <scope>NUCLEOTIDE SEQUENCE [LARGE SCALE GENOMIC DNA]</scope>
    <source>
        <strain evidence="2 3">ASF492</strain>
    </source>
</reference>
<feature type="domain" description="YlxR" evidence="1">
    <location>
        <begin position="9"/>
        <end position="82"/>
    </location>
</feature>
<keyword evidence="3" id="KW-1185">Reference proteome</keyword>
<dbReference type="InterPro" id="IPR035931">
    <property type="entry name" value="YlxR-like_sf"/>
</dbReference>
<dbReference type="STRING" id="1235802.C823_00805"/>
<dbReference type="SUPFAM" id="SSF64376">
    <property type="entry name" value="YlxR-like"/>
    <property type="match status" value="1"/>
</dbReference>
<dbReference type="eggNOG" id="COG2740">
    <property type="taxonomic scope" value="Bacteria"/>
</dbReference>
<sequence length="91" mass="10275">MKAKKIPSRICVGCREPKEKRSMVRVVKTAENNVCLDETGKMNGRGAYICKNTECLLRALQSKGLERSLKTNIPEEVIHKLKEEMSAVEAR</sequence>
<dbReference type="AlphaFoldDB" id="N2BDC2"/>
<dbReference type="OrthoDB" id="9813251at2"/>
<organism evidence="2 3">
    <name type="scientific">Eubacterium plexicaudatum ASF492</name>
    <dbReference type="NCBI Taxonomy" id="1235802"/>
    <lineage>
        <taxon>Bacteria</taxon>
        <taxon>Bacillati</taxon>
        <taxon>Bacillota</taxon>
        <taxon>Clostridia</taxon>
        <taxon>Eubacteriales</taxon>
        <taxon>Eubacteriaceae</taxon>
        <taxon>Eubacterium</taxon>
    </lineage>
</organism>
<proteinExistence type="predicted"/>
<protein>
    <recommendedName>
        <fullName evidence="1">YlxR domain-containing protein</fullName>
    </recommendedName>
</protein>
<dbReference type="PANTHER" id="PTHR34215">
    <property type="entry name" value="BLL0784 PROTEIN"/>
    <property type="match status" value="1"/>
</dbReference>
<evidence type="ECO:0000313" key="3">
    <source>
        <dbReference type="Proteomes" id="UP000012589"/>
    </source>
</evidence>
<name>N2BDC2_9FIRM</name>
<gene>
    <name evidence="2" type="ORF">C823_00805</name>
</gene>